<dbReference type="Proteomes" id="UP000054783">
    <property type="component" value="Unassembled WGS sequence"/>
</dbReference>
<accession>A0A0V1AEK8</accession>
<name>A0A0V1AEK8_9BILA</name>
<sequence>MHINLQIIVVGKQASRRLCGKKRDKVDGCVATAVAAATAAAAAADGHRENDASSQISQDTTCAVLNCPFYILSFCSNFVDKPSIPIPSPTLQLADEQYLKKKEN</sequence>
<reference evidence="1 2" key="1">
    <citation type="submission" date="2015-01" db="EMBL/GenBank/DDBJ databases">
        <title>Evolution of Trichinella species and genotypes.</title>
        <authorList>
            <person name="Korhonen P.K."/>
            <person name="Edoardo P."/>
            <person name="Giuseppe L.R."/>
            <person name="Gasser R.B."/>
        </authorList>
    </citation>
    <scope>NUCLEOTIDE SEQUENCE [LARGE SCALE GENOMIC DNA]</scope>
    <source>
        <strain evidence="1">ISS2496</strain>
    </source>
</reference>
<evidence type="ECO:0000313" key="1">
    <source>
        <dbReference type="EMBL" id="KRY23266.1"/>
    </source>
</evidence>
<organism evidence="1 2">
    <name type="scientific">Trichinella patagoniensis</name>
    <dbReference type="NCBI Taxonomy" id="990121"/>
    <lineage>
        <taxon>Eukaryota</taxon>
        <taxon>Metazoa</taxon>
        <taxon>Ecdysozoa</taxon>
        <taxon>Nematoda</taxon>
        <taxon>Enoplea</taxon>
        <taxon>Dorylaimia</taxon>
        <taxon>Trichinellida</taxon>
        <taxon>Trichinellidae</taxon>
        <taxon>Trichinella</taxon>
    </lineage>
</organism>
<dbReference type="EMBL" id="JYDQ01000004">
    <property type="protein sequence ID" value="KRY23266.1"/>
    <property type="molecule type" value="Genomic_DNA"/>
</dbReference>
<evidence type="ECO:0000313" key="2">
    <source>
        <dbReference type="Proteomes" id="UP000054783"/>
    </source>
</evidence>
<gene>
    <name evidence="1" type="ORF">T12_11875</name>
</gene>
<proteinExistence type="predicted"/>
<keyword evidence="2" id="KW-1185">Reference proteome</keyword>
<dbReference type="AlphaFoldDB" id="A0A0V1AEK8"/>
<comment type="caution">
    <text evidence="1">The sequence shown here is derived from an EMBL/GenBank/DDBJ whole genome shotgun (WGS) entry which is preliminary data.</text>
</comment>
<protein>
    <submittedName>
        <fullName evidence="1">Uncharacterized protein</fullName>
    </submittedName>
</protein>